<feature type="region of interest" description="Disordered" evidence="1">
    <location>
        <begin position="75"/>
        <end position="115"/>
    </location>
</feature>
<evidence type="ECO:0000256" key="1">
    <source>
        <dbReference type="SAM" id="MobiDB-lite"/>
    </source>
</evidence>
<proteinExistence type="predicted"/>
<dbReference type="EMBL" id="KZ293454">
    <property type="protein sequence ID" value="PBK64101.1"/>
    <property type="molecule type" value="Genomic_DNA"/>
</dbReference>
<evidence type="ECO:0000313" key="3">
    <source>
        <dbReference type="Proteomes" id="UP000218334"/>
    </source>
</evidence>
<protein>
    <submittedName>
        <fullName evidence="2">Uncharacterized protein</fullName>
    </submittedName>
</protein>
<reference evidence="3" key="1">
    <citation type="journal article" date="2017" name="Nat. Ecol. Evol.">
        <title>Genome expansion and lineage-specific genetic innovations in the forest pathogenic fungi Armillaria.</title>
        <authorList>
            <person name="Sipos G."/>
            <person name="Prasanna A.N."/>
            <person name="Walter M.C."/>
            <person name="O'Connor E."/>
            <person name="Balint B."/>
            <person name="Krizsan K."/>
            <person name="Kiss B."/>
            <person name="Hess J."/>
            <person name="Varga T."/>
            <person name="Slot J."/>
            <person name="Riley R."/>
            <person name="Boka B."/>
            <person name="Rigling D."/>
            <person name="Barry K."/>
            <person name="Lee J."/>
            <person name="Mihaltcheva S."/>
            <person name="LaButti K."/>
            <person name="Lipzen A."/>
            <person name="Waldron R."/>
            <person name="Moloney N.M."/>
            <person name="Sperisen C."/>
            <person name="Kredics L."/>
            <person name="Vagvoelgyi C."/>
            <person name="Patrignani A."/>
            <person name="Fitzpatrick D."/>
            <person name="Nagy I."/>
            <person name="Doyle S."/>
            <person name="Anderson J.B."/>
            <person name="Grigoriev I.V."/>
            <person name="Gueldener U."/>
            <person name="Muensterkoetter M."/>
            <person name="Nagy L.G."/>
        </authorList>
    </citation>
    <scope>NUCLEOTIDE SEQUENCE [LARGE SCALE GENOMIC DNA]</scope>
    <source>
        <strain evidence="3">28-4</strain>
    </source>
</reference>
<feature type="compositionally biased region" description="Basic residues" evidence="1">
    <location>
        <begin position="98"/>
        <end position="115"/>
    </location>
</feature>
<gene>
    <name evidence="2" type="ORF">ARMSODRAFT_979475</name>
</gene>
<organism evidence="2 3">
    <name type="scientific">Armillaria solidipes</name>
    <dbReference type="NCBI Taxonomy" id="1076256"/>
    <lineage>
        <taxon>Eukaryota</taxon>
        <taxon>Fungi</taxon>
        <taxon>Dikarya</taxon>
        <taxon>Basidiomycota</taxon>
        <taxon>Agaricomycotina</taxon>
        <taxon>Agaricomycetes</taxon>
        <taxon>Agaricomycetidae</taxon>
        <taxon>Agaricales</taxon>
        <taxon>Marasmiineae</taxon>
        <taxon>Physalacriaceae</taxon>
        <taxon>Armillaria</taxon>
    </lineage>
</organism>
<accession>A0A2H3AZL6</accession>
<evidence type="ECO:0000313" key="2">
    <source>
        <dbReference type="EMBL" id="PBK64101.1"/>
    </source>
</evidence>
<dbReference type="AlphaFoldDB" id="A0A2H3AZL6"/>
<keyword evidence="3" id="KW-1185">Reference proteome</keyword>
<sequence length="115" mass="12849">MVAQAVATVIFNLSSLRLSDALRVRLTGIRTYGAGAYAYIIGDRNGYPQYMTSSRRALAVIDGQRHWPKIVSYQEGITKNGNPAQKHKAEKQHEGGRQIKRHYGSGLLRRRSPVP</sequence>
<name>A0A2H3AZL6_9AGAR</name>
<dbReference type="Proteomes" id="UP000218334">
    <property type="component" value="Unassembled WGS sequence"/>
</dbReference>